<evidence type="ECO:0000256" key="4">
    <source>
        <dbReference type="PROSITE-ProRule" id="PRU00335"/>
    </source>
</evidence>
<gene>
    <name evidence="6" type="ORF">SBA_ch1_18800</name>
</gene>
<dbReference type="InterPro" id="IPR009057">
    <property type="entry name" value="Homeodomain-like_sf"/>
</dbReference>
<name>A0ABM7G1A4_9SPHN</name>
<dbReference type="InterPro" id="IPR001647">
    <property type="entry name" value="HTH_TetR"/>
</dbReference>
<reference evidence="6" key="1">
    <citation type="submission" date="2018-07" db="EMBL/GenBank/DDBJ databases">
        <title>Complete genome sequence of Sphingomonas bisphenolicum strain AO1, a bisphenol A degradative bacterium isolated from Japanese farm field.</title>
        <authorList>
            <person name="Murakami M."/>
            <person name="Koh M."/>
            <person name="Koba S."/>
            <person name="Matsumura Y."/>
        </authorList>
    </citation>
    <scope>NUCLEOTIDE SEQUENCE</scope>
    <source>
        <strain evidence="6">AO1</strain>
    </source>
</reference>
<proteinExistence type="predicted"/>
<organism evidence="6 7">
    <name type="scientific">Sphingomonas bisphenolicum</name>
    <dbReference type="NCBI Taxonomy" id="296544"/>
    <lineage>
        <taxon>Bacteria</taxon>
        <taxon>Pseudomonadati</taxon>
        <taxon>Pseudomonadota</taxon>
        <taxon>Alphaproteobacteria</taxon>
        <taxon>Sphingomonadales</taxon>
        <taxon>Sphingomonadaceae</taxon>
        <taxon>Sphingomonas</taxon>
    </lineage>
</organism>
<evidence type="ECO:0000313" key="6">
    <source>
        <dbReference type="EMBL" id="BBF69680.1"/>
    </source>
</evidence>
<evidence type="ECO:0000256" key="2">
    <source>
        <dbReference type="ARBA" id="ARBA00023125"/>
    </source>
</evidence>
<dbReference type="InterPro" id="IPR050109">
    <property type="entry name" value="HTH-type_TetR-like_transc_reg"/>
</dbReference>
<keyword evidence="7" id="KW-1185">Reference proteome</keyword>
<dbReference type="Pfam" id="PF00440">
    <property type="entry name" value="TetR_N"/>
    <property type="match status" value="1"/>
</dbReference>
<dbReference type="Proteomes" id="UP001059971">
    <property type="component" value="Chromosome 1"/>
</dbReference>
<dbReference type="EMBL" id="AP018817">
    <property type="protein sequence ID" value="BBF69680.1"/>
    <property type="molecule type" value="Genomic_DNA"/>
</dbReference>
<dbReference type="Gene3D" id="1.10.357.10">
    <property type="entry name" value="Tetracycline Repressor, domain 2"/>
    <property type="match status" value="1"/>
</dbReference>
<evidence type="ECO:0000256" key="3">
    <source>
        <dbReference type="ARBA" id="ARBA00023163"/>
    </source>
</evidence>
<dbReference type="PANTHER" id="PTHR30055">
    <property type="entry name" value="HTH-TYPE TRANSCRIPTIONAL REGULATOR RUTR"/>
    <property type="match status" value="1"/>
</dbReference>
<protein>
    <submittedName>
        <fullName evidence="6">TetR family transcriptional regulator</fullName>
    </submittedName>
</protein>
<dbReference type="PRINTS" id="PR00455">
    <property type="entry name" value="HTHTETR"/>
</dbReference>
<dbReference type="SUPFAM" id="SSF46689">
    <property type="entry name" value="Homeodomain-like"/>
    <property type="match status" value="1"/>
</dbReference>
<keyword evidence="3" id="KW-0804">Transcription</keyword>
<evidence type="ECO:0000259" key="5">
    <source>
        <dbReference type="PROSITE" id="PS50977"/>
    </source>
</evidence>
<accession>A0ABM7G1A4</accession>
<evidence type="ECO:0000256" key="1">
    <source>
        <dbReference type="ARBA" id="ARBA00023015"/>
    </source>
</evidence>
<feature type="DNA-binding region" description="H-T-H motif" evidence="4">
    <location>
        <begin position="32"/>
        <end position="51"/>
    </location>
</feature>
<feature type="domain" description="HTH tetR-type" evidence="5">
    <location>
        <begin position="9"/>
        <end position="69"/>
    </location>
</feature>
<dbReference type="RefSeq" id="WP_261934216.1">
    <property type="nucleotide sequence ID" value="NZ_AP018817.1"/>
</dbReference>
<evidence type="ECO:0000313" key="7">
    <source>
        <dbReference type="Proteomes" id="UP001059971"/>
    </source>
</evidence>
<dbReference type="PANTHER" id="PTHR30055:SF234">
    <property type="entry name" value="HTH-TYPE TRANSCRIPTIONAL REGULATOR BETI"/>
    <property type="match status" value="1"/>
</dbReference>
<keyword evidence="2 4" id="KW-0238">DNA-binding</keyword>
<dbReference type="PROSITE" id="PS50977">
    <property type="entry name" value="HTH_TETR_2"/>
    <property type="match status" value="1"/>
</dbReference>
<sequence length="223" mass="24157">MPVSRLSSADRRHAIITAAKAVFARYGLEGARTQQIAQAAGVSEALLFRHFASKTHIYRAVLREVIIDQNATFSAMGTAEPSTDGLLDIIRKLVEHAMKGAAADNVEGMRMVVGSLAGDGGYARLIYRRALRLSLPALERALVAAQSDGAITGILLSPTNAVAFLEHVGTMMLMARYHSRTAVPYDRNERIVRQDAILFCGRGLGITEARIQKFLDALPPCPV</sequence>
<keyword evidence="1" id="KW-0805">Transcription regulation</keyword>